<keyword evidence="5 12" id="KW-1133">Transmembrane helix</keyword>
<feature type="transmembrane region" description="Helical" evidence="12">
    <location>
        <begin position="125"/>
        <end position="145"/>
    </location>
</feature>
<name>A0A232ER55_9HYME</name>
<comment type="similarity">
    <text evidence="10">Belongs to the insect chemoreceptor superfamily. Heteromeric odorant receptor channel (TC 1.A.69) family. Or2a subfamily.</text>
</comment>
<keyword evidence="8" id="KW-0807">Transducer</keyword>
<dbReference type="GO" id="GO:0004984">
    <property type="term" value="F:olfactory receptor activity"/>
    <property type="evidence" value="ECO:0007669"/>
    <property type="project" value="InterPro"/>
</dbReference>
<dbReference type="InterPro" id="IPR004117">
    <property type="entry name" value="7tm6_olfct_rcpt"/>
</dbReference>
<evidence type="ECO:0000256" key="7">
    <source>
        <dbReference type="ARBA" id="ARBA00023170"/>
    </source>
</evidence>
<dbReference type="GO" id="GO:0007165">
    <property type="term" value="P:signal transduction"/>
    <property type="evidence" value="ECO:0007669"/>
    <property type="project" value="UniProtKB-KW"/>
</dbReference>
<feature type="transmembrane region" description="Helical" evidence="12">
    <location>
        <begin position="67"/>
        <end position="85"/>
    </location>
</feature>
<feature type="transmembrane region" description="Helical" evidence="12">
    <location>
        <begin position="269"/>
        <end position="289"/>
    </location>
</feature>
<evidence type="ECO:0000256" key="2">
    <source>
        <dbReference type="ARBA" id="ARBA00022606"/>
    </source>
</evidence>
<evidence type="ECO:0000256" key="12">
    <source>
        <dbReference type="SAM" id="Phobius"/>
    </source>
</evidence>
<keyword evidence="4" id="KW-0552">Olfaction</keyword>
<feature type="transmembrane region" description="Helical" evidence="12">
    <location>
        <begin position="411"/>
        <end position="431"/>
    </location>
</feature>
<evidence type="ECO:0000256" key="10">
    <source>
        <dbReference type="ARBA" id="ARBA00037946"/>
    </source>
</evidence>
<keyword evidence="6 12" id="KW-0472">Membrane</keyword>
<comment type="subunit">
    <text evidence="11">Interacts with Orco. Complexes exist early in the endomembrane system in olfactory sensory neurons (OSNs), coupling these complexes to the conserved ciliary trafficking pathway.</text>
</comment>
<sequence>MHILSLAFTFFQIYGFWRPLSWKSPTLGFLYDVYTFVMFMIVFTFALSQLMSIILTVQTVDEFTSSSFILLSIVSACFKASNLLLKRKSLVRLLNVLISTTCKYQDDDEKMIQDMFDKKARSNTVWYMAMIQSSVFMITLQSIFVNIPQKTLPFPAWLPYNYSNTGLYAISYTHQVIGNAASATLHAANDALISGIMLQICAQLEILKHRILKLPTIVLKMNSGKEAPVNAVASKESELLGNIIKHHNCIFQFSIATSYSFSKDINDTFSMALFAQFFIAALVICSSVYELSKMVLLSSDFVALLSYLACILVQIFLYCWYGTAVTMKSWSVGDTIFATDWSPLSMGLKKSLLTVMIRAKKPIELKTGKIFTLSILTFAKMRVLPITFGILTVCGFWRPISLESSIPKQMYNCYSIFMCFLIYTFTLSHLIDIVISAADFESLTGSCFMLLSMMNVCCKMTNILYFRKNIVELLQILASDHCTAKDVVERHIEKKFHKRARSVTLCYWILTETTCMLITLRTFFGSSKQILPFKAWIPYEITSLTVYWTTFFHQTIAHVAAANLQIANETLICGLMIQACSQLEILKYRLKKIPDEARIDKFPLQSTVNNDQYNNKKDTKTLLVNCIDHHRRIIEFSEKLNSTFNVILFFQFAISSLVLCSSVYLLSKMKLIFLFCWYGNEVILQSLDLGNAVYHMDWTILSTEDKKKLLIVILLVRKPIKFTSSFLVSLSIESYCKVSLNKKDKLLDRLLY</sequence>
<evidence type="ECO:0000313" key="13">
    <source>
        <dbReference type="EMBL" id="OXU20855.1"/>
    </source>
</evidence>
<feature type="transmembrane region" description="Helical" evidence="12">
    <location>
        <begin position="31"/>
        <end position="55"/>
    </location>
</feature>
<evidence type="ECO:0000256" key="5">
    <source>
        <dbReference type="ARBA" id="ARBA00022989"/>
    </source>
</evidence>
<dbReference type="EMBL" id="NNAY01002654">
    <property type="protein sequence ID" value="OXU20855.1"/>
    <property type="molecule type" value="Genomic_DNA"/>
</dbReference>
<evidence type="ECO:0000256" key="6">
    <source>
        <dbReference type="ARBA" id="ARBA00023136"/>
    </source>
</evidence>
<comment type="caution">
    <text evidence="13">The sequence shown here is derived from an EMBL/GenBank/DDBJ whole genome shotgun (WGS) entry which is preliminary data.</text>
</comment>
<proteinExistence type="inferred from homology"/>
<keyword evidence="3 12" id="KW-0812">Transmembrane</keyword>
<gene>
    <name evidence="13" type="ORF">TSAR_007277</name>
</gene>
<evidence type="ECO:0000256" key="1">
    <source>
        <dbReference type="ARBA" id="ARBA00004141"/>
    </source>
</evidence>
<evidence type="ECO:0000256" key="4">
    <source>
        <dbReference type="ARBA" id="ARBA00022725"/>
    </source>
</evidence>
<evidence type="ECO:0000256" key="9">
    <source>
        <dbReference type="ARBA" id="ARBA00037764"/>
    </source>
</evidence>
<evidence type="ECO:0000256" key="11">
    <source>
        <dbReference type="ARBA" id="ARBA00038679"/>
    </source>
</evidence>
<organism evidence="13 14">
    <name type="scientific">Trichomalopsis sarcophagae</name>
    <dbReference type="NCBI Taxonomy" id="543379"/>
    <lineage>
        <taxon>Eukaryota</taxon>
        <taxon>Metazoa</taxon>
        <taxon>Ecdysozoa</taxon>
        <taxon>Arthropoda</taxon>
        <taxon>Hexapoda</taxon>
        <taxon>Insecta</taxon>
        <taxon>Pterygota</taxon>
        <taxon>Neoptera</taxon>
        <taxon>Endopterygota</taxon>
        <taxon>Hymenoptera</taxon>
        <taxon>Apocrita</taxon>
        <taxon>Proctotrupomorpha</taxon>
        <taxon>Chalcidoidea</taxon>
        <taxon>Pteromalidae</taxon>
        <taxon>Pteromalinae</taxon>
        <taxon>Trichomalopsis</taxon>
    </lineage>
</organism>
<comment type="subcellular location">
    <subcellularLocation>
        <location evidence="1">Membrane</location>
        <topology evidence="1">Multi-pass membrane protein</topology>
    </subcellularLocation>
</comment>
<dbReference type="AlphaFoldDB" id="A0A232ER55"/>
<keyword evidence="2" id="KW-0716">Sensory transduction</keyword>
<accession>A0A232ER55</accession>
<dbReference type="GO" id="GO:0005886">
    <property type="term" value="C:plasma membrane"/>
    <property type="evidence" value="ECO:0007669"/>
    <property type="project" value="TreeGrafter"/>
</dbReference>
<dbReference type="PANTHER" id="PTHR21137">
    <property type="entry name" value="ODORANT RECEPTOR"/>
    <property type="match status" value="1"/>
</dbReference>
<dbReference type="Pfam" id="PF02949">
    <property type="entry name" value="7tm_6"/>
    <property type="match status" value="2"/>
</dbReference>
<feature type="transmembrane region" description="Helical" evidence="12">
    <location>
        <begin position="505"/>
        <end position="524"/>
    </location>
</feature>
<evidence type="ECO:0000313" key="14">
    <source>
        <dbReference type="Proteomes" id="UP000215335"/>
    </source>
</evidence>
<evidence type="ECO:0000256" key="8">
    <source>
        <dbReference type="ARBA" id="ARBA00023224"/>
    </source>
</evidence>
<feature type="transmembrane region" description="Helical" evidence="12">
    <location>
        <begin position="646"/>
        <end position="666"/>
    </location>
</feature>
<dbReference type="PANTHER" id="PTHR21137:SF37">
    <property type="entry name" value="ODORANT RECEPTOR 46A, ISOFORM B-RELATED"/>
    <property type="match status" value="1"/>
</dbReference>
<keyword evidence="7" id="KW-0675">Receptor</keyword>
<evidence type="ECO:0000256" key="3">
    <source>
        <dbReference type="ARBA" id="ARBA00022692"/>
    </source>
</evidence>
<evidence type="ECO:0008006" key="15">
    <source>
        <dbReference type="Google" id="ProtNLM"/>
    </source>
</evidence>
<protein>
    <recommendedName>
        <fullName evidence="15">Odorant receptor</fullName>
    </recommendedName>
</protein>
<feature type="transmembrane region" description="Helical" evidence="12">
    <location>
        <begin position="443"/>
        <end position="466"/>
    </location>
</feature>
<comment type="function">
    <text evidence="9">Odorant receptor which mediates acceptance or avoidance behavior, depending on its substrates. The odorant receptor repertoire encodes a large collection of odor stimuli that vary widely in identity, intensity, and duration. May form a complex with Orco to form odorant-sensing units, providing sensitive and prolonged odorant signaling and calcium permeability.</text>
</comment>
<dbReference type="Proteomes" id="UP000215335">
    <property type="component" value="Unassembled WGS sequence"/>
</dbReference>
<dbReference type="OrthoDB" id="6597368at2759"/>
<reference evidence="13 14" key="1">
    <citation type="journal article" date="2017" name="Curr. Biol.">
        <title>The Evolution of Venom by Co-option of Single-Copy Genes.</title>
        <authorList>
            <person name="Martinson E.O."/>
            <person name="Mrinalini"/>
            <person name="Kelkar Y.D."/>
            <person name="Chang C.H."/>
            <person name="Werren J.H."/>
        </authorList>
    </citation>
    <scope>NUCLEOTIDE SEQUENCE [LARGE SCALE GENOMIC DNA]</scope>
    <source>
        <strain evidence="13 14">Alberta</strain>
        <tissue evidence="13">Whole body</tissue>
    </source>
</reference>
<dbReference type="GO" id="GO:0005549">
    <property type="term" value="F:odorant binding"/>
    <property type="evidence" value="ECO:0007669"/>
    <property type="project" value="InterPro"/>
</dbReference>
<feature type="transmembrane region" description="Helical" evidence="12">
    <location>
        <begin position="301"/>
        <end position="321"/>
    </location>
</feature>
<dbReference type="STRING" id="543379.A0A232ER55"/>
<keyword evidence="14" id="KW-1185">Reference proteome</keyword>